<accession>A0A926HTT7</accession>
<dbReference type="EMBL" id="JACRSP010000001">
    <property type="protein sequence ID" value="MBC8535638.1"/>
    <property type="molecule type" value="Genomic_DNA"/>
</dbReference>
<comment type="caution">
    <text evidence="1">The sequence shown here is derived from an EMBL/GenBank/DDBJ whole genome shotgun (WGS) entry which is preliminary data.</text>
</comment>
<dbReference type="PANTHER" id="PTHR38451:SF1">
    <property type="entry name" value="TRNA (ADENINE(22)-N(1))-METHYLTRANSFERASE"/>
    <property type="match status" value="1"/>
</dbReference>
<dbReference type="SUPFAM" id="SSF53335">
    <property type="entry name" value="S-adenosyl-L-methionine-dependent methyltransferases"/>
    <property type="match status" value="1"/>
</dbReference>
<dbReference type="Gene3D" id="3.40.50.150">
    <property type="entry name" value="Vaccinia Virus protein VP39"/>
    <property type="match status" value="1"/>
</dbReference>
<dbReference type="GO" id="GO:0032259">
    <property type="term" value="P:methylation"/>
    <property type="evidence" value="ECO:0007669"/>
    <property type="project" value="UniProtKB-KW"/>
</dbReference>
<sequence length="233" mass="25809">MIKLTERLMAAASQVRPGAVLADVGTDHAYLPVYLLEQGICRRAVASDLREGPLAHARRTVENSGFAERVKLVLCDGLEAVPHDVTDIVIAGMGGETILSILKAAPFVKQGDKRLILQPMTDLPLVRRSLADDGFAIVRETLAVEQGRFYVVMTLHYAGQPQNLGFREQYLIGPCEAPAEIVRRYLAKLRRKYAIQAEGLRRSATEQSDRLRLLDEILAEITKMEGELEDESA</sequence>
<protein>
    <submittedName>
        <fullName evidence="1">SAM-dependent methyltransferase</fullName>
    </submittedName>
</protein>
<reference evidence="1" key="1">
    <citation type="submission" date="2020-08" db="EMBL/GenBank/DDBJ databases">
        <title>Genome public.</title>
        <authorList>
            <person name="Liu C."/>
            <person name="Sun Q."/>
        </authorList>
    </citation>
    <scope>NUCLEOTIDE SEQUENCE</scope>
    <source>
        <strain evidence="1">BX7</strain>
    </source>
</reference>
<name>A0A926HTT7_9FIRM</name>
<evidence type="ECO:0000313" key="1">
    <source>
        <dbReference type="EMBL" id="MBC8535638.1"/>
    </source>
</evidence>
<organism evidence="1 2">
    <name type="scientific">Feifania hominis</name>
    <dbReference type="NCBI Taxonomy" id="2763660"/>
    <lineage>
        <taxon>Bacteria</taxon>
        <taxon>Bacillati</taxon>
        <taxon>Bacillota</taxon>
        <taxon>Clostridia</taxon>
        <taxon>Eubacteriales</taxon>
        <taxon>Feifaniaceae</taxon>
        <taxon>Feifania</taxon>
    </lineage>
</organism>
<dbReference type="PANTHER" id="PTHR38451">
    <property type="entry name" value="TRNA (ADENINE(22)-N(1))-METHYLTRANSFERASE"/>
    <property type="match status" value="1"/>
</dbReference>
<keyword evidence="1" id="KW-0808">Transferase</keyword>
<dbReference type="AlphaFoldDB" id="A0A926HTT7"/>
<dbReference type="Proteomes" id="UP000620366">
    <property type="component" value="Unassembled WGS sequence"/>
</dbReference>
<dbReference type="InterPro" id="IPR006901">
    <property type="entry name" value="TrmK"/>
</dbReference>
<keyword evidence="1" id="KW-0489">Methyltransferase</keyword>
<dbReference type="RefSeq" id="WP_249299368.1">
    <property type="nucleotide sequence ID" value="NZ_JACRSP010000001.1"/>
</dbReference>
<keyword evidence="2" id="KW-1185">Reference proteome</keyword>
<proteinExistence type="predicted"/>
<dbReference type="GO" id="GO:0160105">
    <property type="term" value="F:tRNA (adenine(22)-N1)-methyltransferase activity"/>
    <property type="evidence" value="ECO:0007669"/>
    <property type="project" value="InterPro"/>
</dbReference>
<evidence type="ECO:0000313" key="2">
    <source>
        <dbReference type="Proteomes" id="UP000620366"/>
    </source>
</evidence>
<dbReference type="PIRSF" id="PIRSF018637">
    <property type="entry name" value="TrmK"/>
    <property type="match status" value="1"/>
</dbReference>
<dbReference type="InterPro" id="IPR029063">
    <property type="entry name" value="SAM-dependent_MTases_sf"/>
</dbReference>
<dbReference type="Pfam" id="PF12847">
    <property type="entry name" value="Methyltransf_18"/>
    <property type="match status" value="1"/>
</dbReference>
<gene>
    <name evidence="1" type="ORF">H8695_02895</name>
</gene>